<evidence type="ECO:0000256" key="2">
    <source>
        <dbReference type="HAMAP-Rule" id="MF_00229"/>
    </source>
</evidence>
<dbReference type="CDD" id="cd00332">
    <property type="entry name" value="PAL-HAL"/>
    <property type="match status" value="1"/>
</dbReference>
<keyword evidence="8" id="KW-1185">Reference proteome</keyword>
<dbReference type="RefSeq" id="WP_216554285.1">
    <property type="nucleotide sequence ID" value="NZ_JAHLOH010000007.1"/>
</dbReference>
<accession>A0ABT1SE11</accession>
<dbReference type="NCBIfam" id="TIGR01225">
    <property type="entry name" value="hutH"/>
    <property type="match status" value="1"/>
</dbReference>
<evidence type="ECO:0000256" key="3">
    <source>
        <dbReference type="NCBIfam" id="TIGR01225"/>
    </source>
</evidence>
<dbReference type="InterPro" id="IPR022313">
    <property type="entry name" value="Phe/His_NH3-lyase_AS"/>
</dbReference>
<dbReference type="InterPro" id="IPR005921">
    <property type="entry name" value="HutH"/>
</dbReference>
<evidence type="ECO:0000313" key="8">
    <source>
        <dbReference type="Proteomes" id="UP001524478"/>
    </source>
</evidence>
<comment type="PTM">
    <text evidence="2">Contains an active site 4-methylidene-imidazol-5-one (MIO), which is formed autocatalytically by cyclization and dehydration of residues Ala-Ser-Gly.</text>
</comment>
<dbReference type="NCBIfam" id="NF006871">
    <property type="entry name" value="PRK09367.1"/>
    <property type="match status" value="1"/>
</dbReference>
<reference evidence="7 8" key="1">
    <citation type="submission" date="2022-06" db="EMBL/GenBank/DDBJ databases">
        <title>Isolation of gut microbiota from human fecal samples.</title>
        <authorList>
            <person name="Pamer E.G."/>
            <person name="Barat B."/>
            <person name="Waligurski E."/>
            <person name="Medina S."/>
            <person name="Paddock L."/>
            <person name="Mostad J."/>
        </authorList>
    </citation>
    <scope>NUCLEOTIDE SEQUENCE [LARGE SCALE GENOMIC DNA]</scope>
    <source>
        <strain evidence="7 8">DFI.7.95</strain>
    </source>
</reference>
<evidence type="ECO:0000256" key="1">
    <source>
        <dbReference type="ARBA" id="ARBA00023239"/>
    </source>
</evidence>
<dbReference type="EMBL" id="JANGAC010000011">
    <property type="protein sequence ID" value="MCQ4924197.1"/>
    <property type="molecule type" value="Genomic_DNA"/>
</dbReference>
<feature type="cross-link" description="5-imidazolinone (Ala-Gly)" evidence="2">
    <location>
        <begin position="143"/>
        <end position="145"/>
    </location>
</feature>
<comment type="subcellular location">
    <subcellularLocation>
        <location evidence="2 6">Cytoplasm</location>
    </subcellularLocation>
</comment>
<feature type="modified residue" description="2,3-didehydroalanine (Ser)" evidence="2">
    <location>
        <position position="144"/>
    </location>
</feature>
<dbReference type="GO" id="GO:0004397">
    <property type="term" value="F:histidine ammonia-lyase activity"/>
    <property type="evidence" value="ECO:0007669"/>
    <property type="project" value="UniProtKB-EC"/>
</dbReference>
<keyword evidence="2 5" id="KW-0369">Histidine metabolism</keyword>
<proteinExistence type="inferred from homology"/>
<name>A0ABT1SE11_9FIRM</name>
<keyword evidence="2" id="KW-0963">Cytoplasm</keyword>
<dbReference type="InterPro" id="IPR001106">
    <property type="entry name" value="Aromatic_Lyase"/>
</dbReference>
<comment type="catalytic activity">
    <reaction evidence="2 5">
        <text>L-histidine = trans-urocanate + NH4(+)</text>
        <dbReference type="Rhea" id="RHEA:21232"/>
        <dbReference type="ChEBI" id="CHEBI:17771"/>
        <dbReference type="ChEBI" id="CHEBI:28938"/>
        <dbReference type="ChEBI" id="CHEBI:57595"/>
        <dbReference type="EC" id="4.3.1.3"/>
    </reaction>
</comment>
<dbReference type="PANTHER" id="PTHR10362">
    <property type="entry name" value="HISTIDINE AMMONIA-LYASE"/>
    <property type="match status" value="1"/>
</dbReference>
<dbReference type="EC" id="4.3.1.3" evidence="2 3"/>
<evidence type="ECO:0000256" key="6">
    <source>
        <dbReference type="RuleBase" id="RU004480"/>
    </source>
</evidence>
<dbReference type="Pfam" id="PF00221">
    <property type="entry name" value="Lyase_aromatic"/>
    <property type="match status" value="1"/>
</dbReference>
<comment type="similarity">
    <text evidence="2 4">Belongs to the PAL/histidase family.</text>
</comment>
<dbReference type="PROSITE" id="PS00488">
    <property type="entry name" value="PAL_HISTIDASE"/>
    <property type="match status" value="1"/>
</dbReference>
<keyword evidence="1 2" id="KW-0456">Lyase</keyword>
<dbReference type="HAMAP" id="MF_00229">
    <property type="entry name" value="His_ammonia_lyase"/>
    <property type="match status" value="1"/>
</dbReference>
<organism evidence="7 8">
    <name type="scientific">Tissierella carlieri</name>
    <dbReference type="NCBI Taxonomy" id="689904"/>
    <lineage>
        <taxon>Bacteria</taxon>
        <taxon>Bacillati</taxon>
        <taxon>Bacillota</taxon>
        <taxon>Tissierellia</taxon>
        <taxon>Tissierellales</taxon>
        <taxon>Tissierellaceae</taxon>
        <taxon>Tissierella</taxon>
    </lineage>
</organism>
<evidence type="ECO:0000256" key="4">
    <source>
        <dbReference type="RuleBase" id="RU003954"/>
    </source>
</evidence>
<gene>
    <name evidence="2 7" type="primary">hutH</name>
    <name evidence="7" type="ORF">NE686_13930</name>
</gene>
<sequence>MGKVFINGNGLTLEEFIRVVRLGAEVELSKEAVSRVEKARALVDKFVDENKVVYGITTGFGKFSDVVITGEETKILQRNLIISHACGVGNPLDEDIVRGIMLLRANALSKGFSGIRLSTLNTLVKMLNKGVHPIIPEKGSLGASGDLAPLSHMVLVMIGEGEAIYQGKRMPGKEAMEKADIPTIELTSKEGLALINGTQVMTSIGALTIYDTIMLSKTADIAASLTIEALNGIVDAFDSRVHSVRAHEGQANTGKNLLTLLEKSSMVTRQGELRVQDAYSLRCIPQIHGGSKDCFEYVKEKIEIEMNSATDNPLIFVEEEEVISGGNFHGQPMALSFDFLGIGLSELANLSERRLERLVNPSLSNGLPAFLVNKGGLNSGFMIVQYSAASLVSENKVLAHPASVDSIPSSANQEDHVSMGTIAARKAREIMGNVRKVLAMEILAACQAIDLRGNKGLGKGTKIAYNVIRDSIKFMEDDRVMSLDINKCEDIIKSENIVNAVEKEIGRLL</sequence>
<protein>
    <recommendedName>
        <fullName evidence="2 3">Histidine ammonia-lyase</fullName>
        <shortName evidence="2">Histidase</shortName>
        <ecNumber evidence="2 3">4.3.1.3</ecNumber>
    </recommendedName>
</protein>
<dbReference type="Proteomes" id="UP001524478">
    <property type="component" value="Unassembled WGS sequence"/>
</dbReference>
<comment type="caution">
    <text evidence="7">The sequence shown here is derived from an EMBL/GenBank/DDBJ whole genome shotgun (WGS) entry which is preliminary data.</text>
</comment>
<comment type="pathway">
    <text evidence="2 5">Amino-acid degradation; L-histidine degradation into L-glutamate; N-formimidoyl-L-glutamate from L-histidine: step 1/3.</text>
</comment>
<evidence type="ECO:0000256" key="5">
    <source>
        <dbReference type="RuleBase" id="RU004479"/>
    </source>
</evidence>
<evidence type="ECO:0000313" key="7">
    <source>
        <dbReference type="EMBL" id="MCQ4924197.1"/>
    </source>
</evidence>